<dbReference type="SUPFAM" id="SSF52540">
    <property type="entry name" value="P-loop containing nucleoside triphosphate hydrolases"/>
    <property type="match status" value="1"/>
</dbReference>
<feature type="repeat" description="WD" evidence="3">
    <location>
        <begin position="1070"/>
        <end position="1111"/>
    </location>
</feature>
<accession>A0A0K6GH57</accession>
<feature type="repeat" description="WD" evidence="3">
    <location>
        <begin position="977"/>
        <end position="1018"/>
    </location>
</feature>
<feature type="region of interest" description="Disordered" evidence="4">
    <location>
        <begin position="1"/>
        <end position="113"/>
    </location>
</feature>
<dbReference type="GO" id="GO:1990234">
    <property type="term" value="C:transferase complex"/>
    <property type="evidence" value="ECO:0007669"/>
    <property type="project" value="UniProtKB-ARBA"/>
</dbReference>
<dbReference type="InterPro" id="IPR001680">
    <property type="entry name" value="WD40_rpt"/>
</dbReference>
<dbReference type="PROSITE" id="PS50837">
    <property type="entry name" value="NACHT"/>
    <property type="match status" value="1"/>
</dbReference>
<dbReference type="SUPFAM" id="SSF50978">
    <property type="entry name" value="WD40 repeat-like"/>
    <property type="match status" value="2"/>
</dbReference>
<dbReference type="Gene3D" id="2.130.10.10">
    <property type="entry name" value="YVTN repeat-like/Quinoprotein amine dehydrogenase"/>
    <property type="match status" value="4"/>
</dbReference>
<evidence type="ECO:0000313" key="7">
    <source>
        <dbReference type="Proteomes" id="UP000044841"/>
    </source>
</evidence>
<keyword evidence="2" id="KW-0677">Repeat</keyword>
<dbReference type="PANTHER" id="PTHR22847">
    <property type="entry name" value="WD40 REPEAT PROTEIN"/>
    <property type="match status" value="1"/>
</dbReference>
<sequence length="1539" mass="170934">MDPDESNSRRKRPGLEPASLGRWLHPGDSGEWRGSKKARSVSGSRSPSPSGAPSSSEVGTNEPGRISRNSRGLARLLPRSQEHNNTSNRRPSAQPPYTIPRDPGATNATTSTRNSIGIARLGLEEAFRKLRIVTDTVCPPLCSTIDDLTACLHLFETAASNYQEYNDLTDELKSLVEQLIRHLHTSPSEEIADSIANISEAIRKEIESIGVRQSRGGIQRRLDTSGDSEDLDRRYRRIRQLFQQILGEASMSTWNITSEHFMNTQLEALHPAKLARFDSSLSTEINRRTCTENTRTQILAESLTWSEDPNGAKIYWMNGMAGTGKTTIAATFSTALEARKQLAATFFCTRTSPECREAKRIIPTLAYQFARRSTPFRSALSKALKEDPDIGTGSISSQFELLLRRPLIKAKDKLPNNLVMVVDALDECTDPYIVELFLNLLFRSIVDLPIKFYVTSRPEPAIRNKMMSESERARSILYLHEIEKSLVRADIELYLMDELGPIKPTILDIKKLAEHADNLFIYAATAVRYIRPMGKTVDSQARLSTILAVNVESKKKLVGIDALYSAILTAAINDSDLEPEEQERILLVLRTAICACEPIAVETLSALCGLNNENSTANALQPLRSVLHVSDQSGLVTTLHASFPDYMLTQERSGLFFCDKSSHSQLLARRCFEIMQAQLRFNICSIKSLSVPDNQIPNLEDRIRINISEELFYACRFWVDHLCQTPAMRMFLSLTHTFLSKQLLFWMEVLNLKGFLTGGVKVITKLHKHLLWNDSDPELLELASSASRFLINYVSSPASAYTPHLYISMLPFISSSSPLHSYYLPRFKGLAKASGTLVDTLEKSALSSWRAGVAIQCAAFCPTTDLIALGSITGEISVRNAYNGRHLVKPYKAHNANIQCLEVSSDGMWLLSSSYDRTLCIWSMQDGSLISGPYRGHTDSIRCVKLSLDGMHLVAGFGNGTVGIWGTYDATMSMRCFIGHNRRVNSVDFSPDGTRIASGSKDGTIRIWDVSSGATLSIISCPEPFTPPVNFARYTPDGVYIISAFSLLQGREHIFYTLDAIKLTPYGPKITASLSPVSLVAVSPERSHIAFVSSDETVCVWDRHTGKLISSPIPLNNTAIEFLAFSDDGMRIVTAYSDAVKVWSVYSGTEQADSIKTIGVVRAKEPYFTISPNRARIAEISESGINIWDSETAVLIASIPVELKPGVLDYGKSKVAISPQFLCDGNSLFSICKSGELYTWNTHTTKLVDGPHLCSTSRARIDSIACSSDGTRVVTCYTGKIELWDVQLHRSITYLELFGYNSFPLPPKVTFSETGRKIFTNITYNSQITLHVWDADNGKCLAGPFLGAELLDISPDGSIILTGMQNSSGTPRSLCIINVASGEPTYLGDMSYSNNSLWEAIFSTDHLYVIAASSSTCEIRSMRDHTITSIKPVWTGRLISFVYSSDGWCQAYTTTVDQIKPMAKFQSWRFRANQPFGTTIDSDGWLRDSESQHLLWVPQQIREDFPKENSVLIKNGESLRVDYSDMLLGDEWSECYIGD</sequence>
<feature type="compositionally biased region" description="Low complexity" evidence="4">
    <location>
        <begin position="40"/>
        <end position="56"/>
    </location>
</feature>
<evidence type="ECO:0000256" key="2">
    <source>
        <dbReference type="ARBA" id="ARBA00022737"/>
    </source>
</evidence>
<dbReference type="PROSITE" id="PS00678">
    <property type="entry name" value="WD_REPEATS_1"/>
    <property type="match status" value="1"/>
</dbReference>
<dbReference type="InterPro" id="IPR015943">
    <property type="entry name" value="WD40/YVTN_repeat-like_dom_sf"/>
</dbReference>
<gene>
    <name evidence="6" type="ORF">RSOLAG22IIIB_12858</name>
</gene>
<dbReference type="Pfam" id="PF00400">
    <property type="entry name" value="WD40"/>
    <property type="match status" value="3"/>
</dbReference>
<evidence type="ECO:0000256" key="1">
    <source>
        <dbReference type="ARBA" id="ARBA00022574"/>
    </source>
</evidence>
<name>A0A0K6GH57_9AGAM</name>
<feature type="repeat" description="WD" evidence="3">
    <location>
        <begin position="934"/>
        <end position="965"/>
    </location>
</feature>
<dbReference type="SUPFAM" id="SSF50969">
    <property type="entry name" value="YVTN repeat-like/Quinoprotein amine dehydrogenase"/>
    <property type="match status" value="1"/>
</dbReference>
<organism evidence="6 7">
    <name type="scientific">Rhizoctonia solani</name>
    <dbReference type="NCBI Taxonomy" id="456999"/>
    <lineage>
        <taxon>Eukaryota</taxon>
        <taxon>Fungi</taxon>
        <taxon>Dikarya</taxon>
        <taxon>Basidiomycota</taxon>
        <taxon>Agaricomycotina</taxon>
        <taxon>Agaricomycetes</taxon>
        <taxon>Cantharellales</taxon>
        <taxon>Ceratobasidiaceae</taxon>
        <taxon>Rhizoctonia</taxon>
    </lineage>
</organism>
<dbReference type="InterPro" id="IPR019775">
    <property type="entry name" value="WD40_repeat_CS"/>
</dbReference>
<proteinExistence type="predicted"/>
<dbReference type="EMBL" id="CYGV01001890">
    <property type="protein sequence ID" value="CUA77840.1"/>
    <property type="molecule type" value="Genomic_DNA"/>
</dbReference>
<dbReference type="Proteomes" id="UP000044841">
    <property type="component" value="Unassembled WGS sequence"/>
</dbReference>
<dbReference type="InterPro" id="IPR036322">
    <property type="entry name" value="WD40_repeat_dom_sf"/>
</dbReference>
<evidence type="ECO:0000256" key="3">
    <source>
        <dbReference type="PROSITE-ProRule" id="PRU00221"/>
    </source>
</evidence>
<keyword evidence="7" id="KW-1185">Reference proteome</keyword>
<dbReference type="SMART" id="SM00320">
    <property type="entry name" value="WD40"/>
    <property type="match status" value="7"/>
</dbReference>
<evidence type="ECO:0000259" key="5">
    <source>
        <dbReference type="PROSITE" id="PS50837"/>
    </source>
</evidence>
<dbReference type="Pfam" id="PF24883">
    <property type="entry name" value="NPHP3_N"/>
    <property type="match status" value="1"/>
</dbReference>
<reference evidence="6 7" key="1">
    <citation type="submission" date="2015-07" db="EMBL/GenBank/DDBJ databases">
        <authorList>
            <person name="Noorani M."/>
        </authorList>
    </citation>
    <scope>NUCLEOTIDE SEQUENCE [LARGE SCALE GENOMIC DNA]</scope>
    <source>
        <strain evidence="6">BBA 69670</strain>
    </source>
</reference>
<dbReference type="PROSITE" id="PS50082">
    <property type="entry name" value="WD_REPEATS_2"/>
    <property type="match status" value="4"/>
</dbReference>
<dbReference type="InterPro" id="IPR027417">
    <property type="entry name" value="P-loop_NTPase"/>
</dbReference>
<dbReference type="InterPro" id="IPR007111">
    <property type="entry name" value="NACHT_NTPase"/>
</dbReference>
<feature type="domain" description="NACHT" evidence="5">
    <location>
        <begin position="313"/>
        <end position="458"/>
    </location>
</feature>
<dbReference type="InterPro" id="IPR056884">
    <property type="entry name" value="NPHP3-like_N"/>
</dbReference>
<protein>
    <submittedName>
        <fullName evidence="6">Putative WD repeat-containing protein alr3466 [Nostoc sp, PCC 7120]</fullName>
    </submittedName>
</protein>
<dbReference type="Gene3D" id="3.40.50.300">
    <property type="entry name" value="P-loop containing nucleotide triphosphate hydrolases"/>
    <property type="match status" value="1"/>
</dbReference>
<dbReference type="InterPro" id="IPR011044">
    <property type="entry name" value="Quino_amine_DH_bsu"/>
</dbReference>
<dbReference type="PANTHER" id="PTHR22847:SF637">
    <property type="entry name" value="WD REPEAT DOMAIN 5B"/>
    <property type="match status" value="1"/>
</dbReference>
<keyword evidence="1 3" id="KW-0853">WD repeat</keyword>
<feature type="repeat" description="WD" evidence="3">
    <location>
        <begin position="891"/>
        <end position="932"/>
    </location>
</feature>
<dbReference type="PROSITE" id="PS50294">
    <property type="entry name" value="WD_REPEATS_REGION"/>
    <property type="match status" value="3"/>
</dbReference>
<evidence type="ECO:0000313" key="6">
    <source>
        <dbReference type="EMBL" id="CUA77840.1"/>
    </source>
</evidence>
<evidence type="ECO:0000256" key="4">
    <source>
        <dbReference type="SAM" id="MobiDB-lite"/>
    </source>
</evidence>
<dbReference type="CDD" id="cd00200">
    <property type="entry name" value="WD40"/>
    <property type="match status" value="1"/>
</dbReference>